<evidence type="ECO:0000256" key="2">
    <source>
        <dbReference type="SAM" id="SignalP"/>
    </source>
</evidence>
<keyword evidence="1" id="KW-0378">Hydrolase</keyword>
<evidence type="ECO:0000256" key="1">
    <source>
        <dbReference type="ARBA" id="ARBA00022801"/>
    </source>
</evidence>
<dbReference type="EMBL" id="CP049866">
    <property type="protein sequence ID" value="QIK75189.1"/>
    <property type="molecule type" value="Genomic_DNA"/>
</dbReference>
<dbReference type="Pfam" id="PF04203">
    <property type="entry name" value="Sortase"/>
    <property type="match status" value="1"/>
</dbReference>
<accession>A0A6G7YEN6</accession>
<dbReference type="Proteomes" id="UP000502035">
    <property type="component" value="Chromosome"/>
</dbReference>
<organism evidence="3 4">
    <name type="scientific">Nocardioides piscis</name>
    <dbReference type="NCBI Taxonomy" id="2714938"/>
    <lineage>
        <taxon>Bacteria</taxon>
        <taxon>Bacillati</taxon>
        <taxon>Actinomycetota</taxon>
        <taxon>Actinomycetes</taxon>
        <taxon>Propionibacteriales</taxon>
        <taxon>Nocardioidaceae</taxon>
        <taxon>Nocardioides</taxon>
    </lineage>
</organism>
<proteinExistence type="predicted"/>
<dbReference type="CDD" id="cd05829">
    <property type="entry name" value="Sortase_F"/>
    <property type="match status" value="1"/>
</dbReference>
<reference evidence="3 4" key="1">
    <citation type="submission" date="2020-03" db="EMBL/GenBank/DDBJ databases">
        <title>Nocardioides sp. nov., isolated from fish.</title>
        <authorList>
            <person name="Hyun D.-W."/>
            <person name="Bae J.-W."/>
        </authorList>
    </citation>
    <scope>NUCLEOTIDE SEQUENCE [LARGE SCALE GENOMIC DNA]</scope>
    <source>
        <strain evidence="3 4">HDW12A</strain>
    </source>
</reference>
<dbReference type="SUPFAM" id="SSF63817">
    <property type="entry name" value="Sortase"/>
    <property type="match status" value="1"/>
</dbReference>
<evidence type="ECO:0000313" key="3">
    <source>
        <dbReference type="EMBL" id="QIK75189.1"/>
    </source>
</evidence>
<dbReference type="Gene3D" id="2.40.260.10">
    <property type="entry name" value="Sortase"/>
    <property type="match status" value="1"/>
</dbReference>
<name>A0A6G7YEN6_9ACTN</name>
<dbReference type="RefSeq" id="WP_166316576.1">
    <property type="nucleotide sequence ID" value="NZ_CP049866.1"/>
</dbReference>
<dbReference type="AlphaFoldDB" id="A0A6G7YEN6"/>
<dbReference type="GO" id="GO:0016787">
    <property type="term" value="F:hydrolase activity"/>
    <property type="evidence" value="ECO:0007669"/>
    <property type="project" value="UniProtKB-KW"/>
</dbReference>
<feature type="chain" id="PRO_5026050735" evidence="2">
    <location>
        <begin position="26"/>
        <end position="180"/>
    </location>
</feature>
<keyword evidence="4" id="KW-1185">Reference proteome</keyword>
<dbReference type="InterPro" id="IPR023365">
    <property type="entry name" value="Sortase_dom-sf"/>
</dbReference>
<gene>
    <name evidence="3" type="ORF">G7071_06895</name>
</gene>
<protein>
    <submittedName>
        <fullName evidence="3">Class F sortase</fullName>
    </submittedName>
</protein>
<dbReference type="InterPro" id="IPR005754">
    <property type="entry name" value="Sortase"/>
</dbReference>
<feature type="signal peptide" evidence="2">
    <location>
        <begin position="1"/>
        <end position="25"/>
    </location>
</feature>
<keyword evidence="2" id="KW-0732">Signal</keyword>
<evidence type="ECO:0000313" key="4">
    <source>
        <dbReference type="Proteomes" id="UP000502035"/>
    </source>
</evidence>
<dbReference type="KEGG" id="npi:G7071_06895"/>
<sequence>MRTTKRLLIVPTLLLSLGGAGIASASQATTSNAVTQNERVVVRAPLKVPKLGITGARIIPVGLTRGGQLAVGPSVTAVYVWNNGVRPGQPGSAVIAGHTWSRGAGVFDNLGRLGAGDRFSVGRSVFVVNRVRRVQTLGPRAVRDLFSDRGPSRVVLITCGDRSATTGVYASRILVYAEKV</sequence>
<dbReference type="InterPro" id="IPR042001">
    <property type="entry name" value="Sortase_F"/>
</dbReference>